<keyword evidence="3" id="KW-0238">DNA-binding</keyword>
<dbReference type="CDD" id="cd00018">
    <property type="entry name" value="AP2"/>
    <property type="match status" value="1"/>
</dbReference>
<dbReference type="SUPFAM" id="SSF54171">
    <property type="entry name" value="DNA-binding domain"/>
    <property type="match status" value="1"/>
</dbReference>
<comment type="caution">
    <text evidence="7">The sequence shown here is derived from an EMBL/GenBank/DDBJ whole genome shotgun (WGS) entry which is preliminary data.</text>
</comment>
<sequence length="459" mass="50560">MPVPQKPPSSCIVRGSKKVKPHKALQVMEDEATQKQASCRRVRIICTDPDATESSSDEEEVEARKLRRIEKRVVRELFIPSISAIVHEDVIVEEAPESLPEPGLAESNLLVPVSPRRKLLNRLSARRSSRKWQLYHGESKAGCKPLSGKSISGRPCRYIGVRQRRWGKWAAEIRDPSQGLRLWLGTYDTAEEAAIAYDDAARQIKGPEALTNFFTASASTSASPQAFQDPTHSCVTNTGMLIDDSKLPEDEWDCKGRDSSGYDGSELENWSSMSLHDDDGGNELLSLCPDFEAMDDSFLGYSPSSVLEHPMSMDTACLQVSSPSSVLETAFSDDCSSAALQASDMGFPDVSSHDESHVCMGSKCVVESLSEAKMVFDGKSDSVLLPEQALIFEQPSSFGDFNKMHDDFEVYTPSAADHINRPQDLEPFDFPDEEGMSLTSFELDAEALTWINLSEVCGA</sequence>
<evidence type="ECO:0000313" key="7">
    <source>
        <dbReference type="EMBL" id="KAI5078093.1"/>
    </source>
</evidence>
<dbReference type="OrthoDB" id="1926585at2759"/>
<dbReference type="GO" id="GO:0005634">
    <property type="term" value="C:nucleus"/>
    <property type="evidence" value="ECO:0007669"/>
    <property type="project" value="UniProtKB-SubCell"/>
</dbReference>
<keyword evidence="8" id="KW-1185">Reference proteome</keyword>
<dbReference type="FunFam" id="3.30.730.10:FF:000001">
    <property type="entry name" value="Ethylene-responsive transcription factor 2"/>
    <property type="match status" value="1"/>
</dbReference>
<feature type="domain" description="AP2/ERF" evidence="6">
    <location>
        <begin position="157"/>
        <end position="214"/>
    </location>
</feature>
<dbReference type="PRINTS" id="PR00367">
    <property type="entry name" value="ETHRSPELEMNT"/>
</dbReference>
<dbReference type="Pfam" id="PF00847">
    <property type="entry name" value="AP2"/>
    <property type="match status" value="1"/>
</dbReference>
<evidence type="ECO:0000256" key="2">
    <source>
        <dbReference type="ARBA" id="ARBA00023015"/>
    </source>
</evidence>
<dbReference type="InterPro" id="IPR036955">
    <property type="entry name" value="AP2/ERF_dom_sf"/>
</dbReference>
<evidence type="ECO:0000313" key="8">
    <source>
        <dbReference type="Proteomes" id="UP000886520"/>
    </source>
</evidence>
<dbReference type="AlphaFoldDB" id="A0A9D4V2J1"/>
<gene>
    <name evidence="7" type="ORF">GOP47_0007917</name>
</gene>
<proteinExistence type="predicted"/>
<dbReference type="GO" id="GO:0003700">
    <property type="term" value="F:DNA-binding transcription factor activity"/>
    <property type="evidence" value="ECO:0007669"/>
    <property type="project" value="InterPro"/>
</dbReference>
<evidence type="ECO:0000256" key="1">
    <source>
        <dbReference type="ARBA" id="ARBA00004123"/>
    </source>
</evidence>
<dbReference type="InterPro" id="IPR050913">
    <property type="entry name" value="AP2/ERF_ERF"/>
</dbReference>
<dbReference type="InterPro" id="IPR001471">
    <property type="entry name" value="AP2/ERF_dom"/>
</dbReference>
<evidence type="ECO:0000256" key="5">
    <source>
        <dbReference type="ARBA" id="ARBA00023242"/>
    </source>
</evidence>
<dbReference type="GO" id="GO:0003677">
    <property type="term" value="F:DNA binding"/>
    <property type="evidence" value="ECO:0007669"/>
    <property type="project" value="UniProtKB-KW"/>
</dbReference>
<evidence type="ECO:0000256" key="3">
    <source>
        <dbReference type="ARBA" id="ARBA00023125"/>
    </source>
</evidence>
<comment type="subcellular location">
    <subcellularLocation>
        <location evidence="1">Nucleus</location>
    </subcellularLocation>
</comment>
<dbReference type="InterPro" id="IPR016177">
    <property type="entry name" value="DNA-bd_dom_sf"/>
</dbReference>
<dbReference type="EMBL" id="JABFUD020000007">
    <property type="protein sequence ID" value="KAI5078093.1"/>
    <property type="molecule type" value="Genomic_DNA"/>
</dbReference>
<dbReference type="Gene3D" id="3.30.730.10">
    <property type="entry name" value="AP2/ERF domain"/>
    <property type="match status" value="1"/>
</dbReference>
<evidence type="ECO:0000256" key="4">
    <source>
        <dbReference type="ARBA" id="ARBA00023163"/>
    </source>
</evidence>
<dbReference type="PANTHER" id="PTHR31194:SF140">
    <property type="entry name" value="ETHYLENE-RESPONSIVE TRANSCRIPTION FACTOR CRF2"/>
    <property type="match status" value="1"/>
</dbReference>
<keyword evidence="4" id="KW-0804">Transcription</keyword>
<dbReference type="PROSITE" id="PS51032">
    <property type="entry name" value="AP2_ERF"/>
    <property type="match status" value="1"/>
</dbReference>
<dbReference type="Proteomes" id="UP000886520">
    <property type="component" value="Chromosome 7"/>
</dbReference>
<organism evidence="7 8">
    <name type="scientific">Adiantum capillus-veneris</name>
    <name type="common">Maidenhair fern</name>
    <dbReference type="NCBI Taxonomy" id="13818"/>
    <lineage>
        <taxon>Eukaryota</taxon>
        <taxon>Viridiplantae</taxon>
        <taxon>Streptophyta</taxon>
        <taxon>Embryophyta</taxon>
        <taxon>Tracheophyta</taxon>
        <taxon>Polypodiopsida</taxon>
        <taxon>Polypodiidae</taxon>
        <taxon>Polypodiales</taxon>
        <taxon>Pteridineae</taxon>
        <taxon>Pteridaceae</taxon>
        <taxon>Vittarioideae</taxon>
        <taxon>Adiantum</taxon>
    </lineage>
</organism>
<reference evidence="7" key="1">
    <citation type="submission" date="2021-01" db="EMBL/GenBank/DDBJ databases">
        <title>Adiantum capillus-veneris genome.</title>
        <authorList>
            <person name="Fang Y."/>
            <person name="Liao Q."/>
        </authorList>
    </citation>
    <scope>NUCLEOTIDE SEQUENCE</scope>
    <source>
        <strain evidence="7">H3</strain>
        <tissue evidence="7">Leaf</tissue>
    </source>
</reference>
<dbReference type="SMART" id="SM00380">
    <property type="entry name" value="AP2"/>
    <property type="match status" value="1"/>
</dbReference>
<dbReference type="PANTHER" id="PTHR31194">
    <property type="entry name" value="SHN SHINE , DNA BINDING / TRANSCRIPTION FACTOR"/>
    <property type="match status" value="1"/>
</dbReference>
<protein>
    <recommendedName>
        <fullName evidence="6">AP2/ERF domain-containing protein</fullName>
    </recommendedName>
</protein>
<name>A0A9D4V2J1_ADICA</name>
<evidence type="ECO:0000259" key="6">
    <source>
        <dbReference type="PROSITE" id="PS51032"/>
    </source>
</evidence>
<accession>A0A9D4V2J1</accession>
<keyword evidence="2" id="KW-0805">Transcription regulation</keyword>
<keyword evidence="5" id="KW-0539">Nucleus</keyword>